<name>S0FP52_RUMCE</name>
<evidence type="ECO:0000313" key="3">
    <source>
        <dbReference type="EMBL" id="EMS73677.1"/>
    </source>
</evidence>
<protein>
    <submittedName>
        <fullName evidence="3">Flavodoxin</fullName>
    </submittedName>
</protein>
<dbReference type="PROSITE" id="PS50902">
    <property type="entry name" value="FLAVODOXIN_LIKE"/>
    <property type="match status" value="1"/>
</dbReference>
<dbReference type="PATRIC" id="fig|1195236.3.peg.623"/>
<dbReference type="GO" id="GO:0016651">
    <property type="term" value="F:oxidoreductase activity, acting on NAD(P)H"/>
    <property type="evidence" value="ECO:0007669"/>
    <property type="project" value="UniProtKB-ARBA"/>
</dbReference>
<feature type="compositionally biased region" description="Low complexity" evidence="1">
    <location>
        <begin position="41"/>
        <end position="50"/>
    </location>
</feature>
<dbReference type="PROSITE" id="PS00201">
    <property type="entry name" value="FLAVODOXIN"/>
    <property type="match status" value="1"/>
</dbReference>
<accession>S0FP52</accession>
<dbReference type="AlphaFoldDB" id="S0FP52"/>
<evidence type="ECO:0000259" key="2">
    <source>
        <dbReference type="PROSITE" id="PS50902"/>
    </source>
</evidence>
<dbReference type="EMBL" id="AORV01000016">
    <property type="protein sequence ID" value="EMS73677.1"/>
    <property type="molecule type" value="Genomic_DNA"/>
</dbReference>
<organism evidence="3 4">
    <name type="scientific">Ruminiclostridium cellobioparum subsp. termitidis CT1112</name>
    <dbReference type="NCBI Taxonomy" id="1195236"/>
    <lineage>
        <taxon>Bacteria</taxon>
        <taxon>Bacillati</taxon>
        <taxon>Bacillota</taxon>
        <taxon>Clostridia</taxon>
        <taxon>Eubacteriales</taxon>
        <taxon>Oscillospiraceae</taxon>
        <taxon>Ruminiclostridium</taxon>
    </lineage>
</organism>
<evidence type="ECO:0000313" key="4">
    <source>
        <dbReference type="Proteomes" id="UP000014155"/>
    </source>
</evidence>
<keyword evidence="4" id="KW-1185">Reference proteome</keyword>
<feature type="domain" description="Flavodoxin-like" evidence="2">
    <location>
        <begin position="69"/>
        <end position="222"/>
    </location>
</feature>
<dbReference type="InterPro" id="IPR001226">
    <property type="entry name" value="Flavodoxin_CS"/>
</dbReference>
<dbReference type="SUPFAM" id="SSF52218">
    <property type="entry name" value="Flavoproteins"/>
    <property type="match status" value="1"/>
</dbReference>
<evidence type="ECO:0000256" key="1">
    <source>
        <dbReference type="SAM" id="MobiDB-lite"/>
    </source>
</evidence>
<sequence>MVRQISILILLLTSVLLIPGGCSAESMENAYSNSRLASSANASTNTMSNSPESSNAESTQSSKAGNEKILVVYYSLTGNTKDIANIIKNETGADIFEIKSEFDYYRKDVEEVVKKHLSEGYKPKLTSSLHNIDQYDLIFVGAPVWWFSVPPPVMSFLSQYELKGKKVVPFCTCGSDYGDFFKQFENECSDAELLKSISFTKNQLSKKDNVKKDIIEWLKEIGIKK</sequence>
<dbReference type="GO" id="GO:0009055">
    <property type="term" value="F:electron transfer activity"/>
    <property type="evidence" value="ECO:0007669"/>
    <property type="project" value="InterPro"/>
</dbReference>
<dbReference type="eggNOG" id="COG0716">
    <property type="taxonomic scope" value="Bacteria"/>
</dbReference>
<gene>
    <name evidence="3" type="ORF">CTER_0316</name>
</gene>
<dbReference type="Pfam" id="PF12682">
    <property type="entry name" value="Flavodoxin_4"/>
    <property type="match status" value="1"/>
</dbReference>
<dbReference type="InterPro" id="IPR008254">
    <property type="entry name" value="Flavodoxin/NO_synth"/>
</dbReference>
<proteinExistence type="predicted"/>
<feature type="compositionally biased region" description="Polar residues" evidence="1">
    <location>
        <begin position="51"/>
        <end position="62"/>
    </location>
</feature>
<dbReference type="STRING" id="1195236.CTER_0316"/>
<comment type="caution">
    <text evidence="3">The sequence shown here is derived from an EMBL/GenBank/DDBJ whole genome shotgun (WGS) entry which is preliminary data.</text>
</comment>
<dbReference type="Proteomes" id="UP000014155">
    <property type="component" value="Unassembled WGS sequence"/>
</dbReference>
<dbReference type="PANTHER" id="PTHR39201:SF1">
    <property type="entry name" value="FLAVODOXIN-LIKE DOMAIN-CONTAINING PROTEIN"/>
    <property type="match status" value="1"/>
</dbReference>
<dbReference type="InterPro" id="IPR029039">
    <property type="entry name" value="Flavoprotein-like_sf"/>
</dbReference>
<reference evidence="3 4" key="1">
    <citation type="journal article" date="2013" name="Genome Announc.">
        <title>Draft Genome Sequence of the Cellulolytic, Mesophilic, Anaerobic Bacterium Clostridium termitidis Strain CT1112 (DSM 5398).</title>
        <authorList>
            <person name="Lal S."/>
            <person name="Ramachandran U."/>
            <person name="Zhang X."/>
            <person name="Munir R."/>
            <person name="Sparling R."/>
            <person name="Levin D.B."/>
        </authorList>
    </citation>
    <scope>NUCLEOTIDE SEQUENCE [LARGE SCALE GENOMIC DNA]</scope>
    <source>
        <strain evidence="3 4">CT1112</strain>
    </source>
</reference>
<feature type="region of interest" description="Disordered" evidence="1">
    <location>
        <begin position="41"/>
        <end position="62"/>
    </location>
</feature>
<dbReference type="PANTHER" id="PTHR39201">
    <property type="entry name" value="EXPORTED PROTEIN-RELATED"/>
    <property type="match status" value="1"/>
</dbReference>
<dbReference type="Gene3D" id="3.40.50.360">
    <property type="match status" value="1"/>
</dbReference>
<dbReference type="GO" id="GO:0010181">
    <property type="term" value="F:FMN binding"/>
    <property type="evidence" value="ECO:0007669"/>
    <property type="project" value="InterPro"/>
</dbReference>